<gene>
    <name evidence="6" type="ORF">ADK38_26660</name>
</gene>
<dbReference type="Pfam" id="PF21089">
    <property type="entry name" value="PKS_DH_N"/>
    <property type="match status" value="1"/>
</dbReference>
<evidence type="ECO:0000256" key="3">
    <source>
        <dbReference type="PROSITE-ProRule" id="PRU01363"/>
    </source>
</evidence>
<keyword evidence="1" id="KW-0808">Transferase</keyword>
<evidence type="ECO:0000259" key="5">
    <source>
        <dbReference type="PROSITE" id="PS52019"/>
    </source>
</evidence>
<feature type="non-terminal residue" evidence="6">
    <location>
        <position position="450"/>
    </location>
</feature>
<evidence type="ECO:0000256" key="1">
    <source>
        <dbReference type="ARBA" id="ARBA00022679"/>
    </source>
</evidence>
<dbReference type="PROSITE" id="PS52019">
    <property type="entry name" value="PKS_MFAS_DH"/>
    <property type="match status" value="1"/>
</dbReference>
<protein>
    <recommendedName>
        <fullName evidence="5">PKS/mFAS DH domain-containing protein</fullName>
    </recommendedName>
</protein>
<feature type="region of interest" description="C-terminal hotdog fold" evidence="3">
    <location>
        <begin position="144"/>
        <end position="282"/>
    </location>
</feature>
<accession>A0ABR5J1D0</accession>
<evidence type="ECO:0000256" key="2">
    <source>
        <dbReference type="ARBA" id="ARBA00023268"/>
    </source>
</evidence>
<dbReference type="Gene3D" id="3.10.129.110">
    <property type="entry name" value="Polyketide synthase dehydratase"/>
    <property type="match status" value="1"/>
</dbReference>
<reference evidence="6 7" key="1">
    <citation type="submission" date="2015-07" db="EMBL/GenBank/DDBJ databases">
        <authorList>
            <person name="Ju K.-S."/>
            <person name="Doroghazi J.R."/>
            <person name="Metcalf W.W."/>
        </authorList>
    </citation>
    <scope>NUCLEOTIDE SEQUENCE [LARGE SCALE GENOMIC DNA]</scope>
    <source>
        <strain evidence="6 7">NRRL B-3589</strain>
    </source>
</reference>
<dbReference type="InterPro" id="IPR050091">
    <property type="entry name" value="PKS_NRPS_Biosynth_Enz"/>
</dbReference>
<evidence type="ECO:0000256" key="4">
    <source>
        <dbReference type="SAM" id="MobiDB-lite"/>
    </source>
</evidence>
<feature type="active site" description="Proton donor; for dehydratase activity" evidence="3">
    <location>
        <position position="204"/>
    </location>
</feature>
<dbReference type="Pfam" id="PF14765">
    <property type="entry name" value="PS-DH"/>
    <property type="match status" value="1"/>
</dbReference>
<dbReference type="SUPFAM" id="SSF51735">
    <property type="entry name" value="NAD(P)-binding Rossmann-fold domains"/>
    <property type="match status" value="1"/>
</dbReference>
<dbReference type="InterPro" id="IPR049552">
    <property type="entry name" value="PKS_DH_N"/>
</dbReference>
<feature type="active site" description="Proton acceptor; for dehydratase activity" evidence="3">
    <location>
        <position position="38"/>
    </location>
</feature>
<dbReference type="EMBL" id="LGUT01002357">
    <property type="protein sequence ID" value="KOG87220.1"/>
    <property type="molecule type" value="Genomic_DNA"/>
</dbReference>
<dbReference type="InterPro" id="IPR020807">
    <property type="entry name" value="PKS_DH"/>
</dbReference>
<feature type="domain" description="PKS/mFAS DH" evidence="5">
    <location>
        <begin position="6"/>
        <end position="282"/>
    </location>
</feature>
<dbReference type="InterPro" id="IPR042104">
    <property type="entry name" value="PKS_dehydratase_sf"/>
</dbReference>
<dbReference type="Pfam" id="PF22953">
    <property type="entry name" value="SpnB_Rossmann"/>
    <property type="match status" value="1"/>
</dbReference>
<keyword evidence="7" id="KW-1185">Reference proteome</keyword>
<dbReference type="Proteomes" id="UP000037020">
    <property type="component" value="Unassembled WGS sequence"/>
</dbReference>
<dbReference type="Gene3D" id="3.40.50.11460">
    <property type="match status" value="1"/>
</dbReference>
<dbReference type="PANTHER" id="PTHR43775">
    <property type="entry name" value="FATTY ACID SYNTHASE"/>
    <property type="match status" value="1"/>
</dbReference>
<comment type="caution">
    <text evidence="6">The sequence shown here is derived from an EMBL/GenBank/DDBJ whole genome shotgun (WGS) entry which is preliminary data.</text>
</comment>
<dbReference type="InterPro" id="IPR036291">
    <property type="entry name" value="NAD(P)-bd_dom_sf"/>
</dbReference>
<dbReference type="InterPro" id="IPR049551">
    <property type="entry name" value="PKS_DH_C"/>
</dbReference>
<dbReference type="InterPro" id="IPR055123">
    <property type="entry name" value="SpnB-like_Rossmann"/>
</dbReference>
<dbReference type="InterPro" id="IPR049900">
    <property type="entry name" value="PKS_mFAS_DH"/>
</dbReference>
<name>A0ABR5J1D0_9ACTN</name>
<feature type="region of interest" description="Disordered" evidence="4">
    <location>
        <begin position="102"/>
        <end position="143"/>
    </location>
</feature>
<feature type="non-terminal residue" evidence="6">
    <location>
        <position position="1"/>
    </location>
</feature>
<evidence type="ECO:0000313" key="6">
    <source>
        <dbReference type="EMBL" id="KOG87220.1"/>
    </source>
</evidence>
<organism evidence="6 7">
    <name type="scientific">Streptomyces varsoviensis</name>
    <dbReference type="NCBI Taxonomy" id="67373"/>
    <lineage>
        <taxon>Bacteria</taxon>
        <taxon>Bacillati</taxon>
        <taxon>Actinomycetota</taxon>
        <taxon>Actinomycetes</taxon>
        <taxon>Kitasatosporales</taxon>
        <taxon>Streptomycetaceae</taxon>
        <taxon>Streptomyces</taxon>
    </lineage>
</organism>
<proteinExistence type="predicted"/>
<keyword evidence="2" id="KW-0511">Multifunctional enzyme</keyword>
<dbReference type="SMART" id="SM00826">
    <property type="entry name" value="PKS_DH"/>
    <property type="match status" value="1"/>
</dbReference>
<feature type="region of interest" description="N-terminal hotdog fold" evidence="3">
    <location>
        <begin position="6"/>
        <end position="131"/>
    </location>
</feature>
<evidence type="ECO:0000313" key="7">
    <source>
        <dbReference type="Proteomes" id="UP000037020"/>
    </source>
</evidence>
<dbReference type="PANTHER" id="PTHR43775:SF51">
    <property type="entry name" value="INACTIVE PHENOLPHTHIOCEROL SYNTHESIS POLYKETIDE SYNTHASE TYPE I PKS1-RELATED"/>
    <property type="match status" value="1"/>
</dbReference>
<sequence length="450" mass="46440">LDPLDHPLLLAGVEVAGGESVLLTGRLAPRTQPWLAEHVLFEQALLPGTAFVDVALRAAEQVGCTVLDELTIESPLLIAPAGSVALQILVEAADEGGHRKITISARPDGDADDTPWTRHATGTVSGTGSLPDPDPLTEWPPRGADAVDVAGAYELFAEAGHDYGPTFQGLVACWRRGAELYAEVALPPNGTDVERYGVHPALLDAGLHGGVLRALTSESPQGLVPFSWAGARLFASGATALRVRVRPVAADTVALDAFDETGAPVFSVAALSSRSVSADQLRAAASRDDSLFETEWVECGRVDDSAPHPEATVLAGPLALAELISGRDAAAEVPALVAVSVPGEPGEETAVAADVHAAVNGVLRSVQTWLADPAWESSRLAVVTTDSLTGAAVRGLLRSAQSENPDRIVLVEGGADAITTAALHAAVASGEPEVSVRDGALRAPRLARLG</sequence>